<dbReference type="Gene3D" id="3.40.30.10">
    <property type="entry name" value="Glutaredoxin"/>
    <property type="match status" value="1"/>
</dbReference>
<dbReference type="PANTHER" id="PTHR13887:SF14">
    <property type="entry name" value="DISULFIDE BOND FORMATION PROTEIN D"/>
    <property type="match status" value="1"/>
</dbReference>
<evidence type="ECO:0000256" key="5">
    <source>
        <dbReference type="ARBA" id="ARBA00023002"/>
    </source>
</evidence>
<reference evidence="11" key="1">
    <citation type="submission" date="2016-10" db="EMBL/GenBank/DDBJ databases">
        <authorList>
            <person name="Varghese N."/>
            <person name="Submissions S."/>
        </authorList>
    </citation>
    <scope>NUCLEOTIDE SEQUENCE [LARGE SCALE GENOMIC DNA]</scope>
    <source>
        <strain evidence="11">CGMCC 1.7736</strain>
    </source>
</reference>
<evidence type="ECO:0000256" key="3">
    <source>
        <dbReference type="ARBA" id="ARBA00022729"/>
    </source>
</evidence>
<accession>A0A1I6HS56</accession>
<evidence type="ECO:0000256" key="4">
    <source>
        <dbReference type="ARBA" id="ARBA00022982"/>
    </source>
</evidence>
<dbReference type="Pfam" id="PF13462">
    <property type="entry name" value="Thioredoxin_4"/>
    <property type="match status" value="1"/>
</dbReference>
<evidence type="ECO:0000313" key="10">
    <source>
        <dbReference type="EMBL" id="SFR57302.1"/>
    </source>
</evidence>
<dbReference type="RefSeq" id="WP_089807915.1">
    <property type="nucleotide sequence ID" value="NZ_FOYT01000002.1"/>
</dbReference>
<keyword evidence="4" id="KW-0249">Electron transport</keyword>
<keyword evidence="3" id="KW-0732">Signal</keyword>
<keyword evidence="11" id="KW-1185">Reference proteome</keyword>
<keyword evidence="7" id="KW-0676">Redox-active center</keyword>
<dbReference type="InterPro" id="IPR012336">
    <property type="entry name" value="Thioredoxin-like_fold"/>
</dbReference>
<name>A0A1I6HS56_9EURY</name>
<comment type="similarity">
    <text evidence="1">Belongs to the thioredoxin family. DsbA subfamily.</text>
</comment>
<dbReference type="SUPFAM" id="SSF52833">
    <property type="entry name" value="Thioredoxin-like"/>
    <property type="match status" value="1"/>
</dbReference>
<dbReference type="PANTHER" id="PTHR13887">
    <property type="entry name" value="GLUTATHIONE S-TRANSFERASE KAPPA"/>
    <property type="match status" value="1"/>
</dbReference>
<protein>
    <submittedName>
        <fullName evidence="10">Protein-disulfide isomerase</fullName>
    </submittedName>
</protein>
<comment type="similarity">
    <text evidence="2">Belongs to the glutaredoxin family.</text>
</comment>
<sequence>MTLSRRDLLLAGAVGLGGLGGCLGDSGGGAGGSDTPSPGSTAADATDAATDGPTTATFDAHPATADVAAQPRLGSADADVQIVAFEDPSCPRCRAFERNTVPEIRSELVETGVGSFVVRTAPLVYPWGEPAIYALEATYARDADAFWGLLGHYFEAQSSFDADNVRSKTASWLSANTELDGEGVVEAADGDEAAAAVAADVDAAEAANVTGTPTVFLFRDGSYVTRATGSVSFDLIRSALGL</sequence>
<dbReference type="GO" id="GO:0016491">
    <property type="term" value="F:oxidoreductase activity"/>
    <property type="evidence" value="ECO:0007669"/>
    <property type="project" value="UniProtKB-KW"/>
</dbReference>
<dbReference type="STRING" id="553469.SAMN04487947_2409"/>
<dbReference type="AlphaFoldDB" id="A0A1I6HS56"/>
<keyword evidence="6" id="KW-1015">Disulfide bond</keyword>
<evidence type="ECO:0000256" key="2">
    <source>
        <dbReference type="ARBA" id="ARBA00007787"/>
    </source>
</evidence>
<feature type="region of interest" description="Disordered" evidence="8">
    <location>
        <begin position="28"/>
        <end position="57"/>
    </location>
</feature>
<dbReference type="GO" id="GO:0016853">
    <property type="term" value="F:isomerase activity"/>
    <property type="evidence" value="ECO:0007669"/>
    <property type="project" value="UniProtKB-KW"/>
</dbReference>
<evidence type="ECO:0000259" key="9">
    <source>
        <dbReference type="Pfam" id="PF13462"/>
    </source>
</evidence>
<keyword evidence="5" id="KW-0560">Oxidoreductase</keyword>
<evidence type="ECO:0000256" key="1">
    <source>
        <dbReference type="ARBA" id="ARBA00005791"/>
    </source>
</evidence>
<feature type="compositionally biased region" description="Low complexity" evidence="8">
    <location>
        <begin position="41"/>
        <end position="57"/>
    </location>
</feature>
<evidence type="ECO:0000256" key="7">
    <source>
        <dbReference type="ARBA" id="ARBA00023284"/>
    </source>
</evidence>
<dbReference type="PROSITE" id="PS51257">
    <property type="entry name" value="PROKAR_LIPOPROTEIN"/>
    <property type="match status" value="1"/>
</dbReference>
<dbReference type="EMBL" id="FOYT01000002">
    <property type="protein sequence ID" value="SFR57302.1"/>
    <property type="molecule type" value="Genomic_DNA"/>
</dbReference>
<dbReference type="Proteomes" id="UP000198531">
    <property type="component" value="Unassembled WGS sequence"/>
</dbReference>
<evidence type="ECO:0000256" key="6">
    <source>
        <dbReference type="ARBA" id="ARBA00023157"/>
    </source>
</evidence>
<keyword evidence="10" id="KW-0413">Isomerase</keyword>
<evidence type="ECO:0000256" key="8">
    <source>
        <dbReference type="SAM" id="MobiDB-lite"/>
    </source>
</evidence>
<organism evidence="10 11">
    <name type="scientific">Halogeometricum rufum</name>
    <dbReference type="NCBI Taxonomy" id="553469"/>
    <lineage>
        <taxon>Archaea</taxon>
        <taxon>Methanobacteriati</taxon>
        <taxon>Methanobacteriota</taxon>
        <taxon>Stenosarchaea group</taxon>
        <taxon>Halobacteria</taxon>
        <taxon>Halobacteriales</taxon>
        <taxon>Haloferacaceae</taxon>
        <taxon>Halogeometricum</taxon>
    </lineage>
</organism>
<keyword evidence="4" id="KW-0813">Transport</keyword>
<evidence type="ECO:0000313" key="11">
    <source>
        <dbReference type="Proteomes" id="UP000198531"/>
    </source>
</evidence>
<feature type="domain" description="Thioredoxin-like fold" evidence="9">
    <location>
        <begin position="70"/>
        <end position="217"/>
    </location>
</feature>
<dbReference type="OrthoDB" id="15256at2157"/>
<proteinExistence type="inferred from homology"/>
<gene>
    <name evidence="10" type="ORF">SAMN04487947_2409</name>
</gene>
<dbReference type="InterPro" id="IPR036249">
    <property type="entry name" value="Thioredoxin-like_sf"/>
</dbReference>